<dbReference type="Proteomes" id="UP001239782">
    <property type="component" value="Chromosome"/>
</dbReference>
<keyword evidence="3" id="KW-1185">Reference proteome</keyword>
<gene>
    <name evidence="2" type="ORF">Q9312_17940</name>
</gene>
<keyword evidence="1" id="KW-0175">Coiled coil</keyword>
<dbReference type="RefSeq" id="WP_309202231.1">
    <property type="nucleotide sequence ID" value="NZ_CP133548.1"/>
</dbReference>
<dbReference type="AlphaFoldDB" id="A0AA51RT44"/>
<protein>
    <submittedName>
        <fullName evidence="2">DUF1631 family protein</fullName>
    </submittedName>
</protein>
<name>A0AA51RT44_9GAMM</name>
<accession>A0AA51RT44</accession>
<feature type="coiled-coil region" evidence="1">
    <location>
        <begin position="448"/>
        <end position="536"/>
    </location>
</feature>
<dbReference type="EMBL" id="CP133548">
    <property type="protein sequence ID" value="WMS87092.1"/>
    <property type="molecule type" value="Genomic_DNA"/>
</dbReference>
<dbReference type="KEGG" id="plei:Q9312_17940"/>
<dbReference type="InterPro" id="IPR012434">
    <property type="entry name" value="DUF1631"/>
</dbReference>
<reference evidence="2 3" key="1">
    <citation type="submission" date="2023-08" db="EMBL/GenBank/DDBJ databases">
        <title>Pleionea litopenaei sp. nov., isolated from stomach of juvenile Litopenaeus vannamei.</title>
        <authorList>
            <person name="Rho A.M."/>
            <person name="Hwang C.Y."/>
        </authorList>
    </citation>
    <scope>NUCLEOTIDE SEQUENCE [LARGE SCALE GENOMIC DNA]</scope>
    <source>
        <strain evidence="2 3">HL-JVS1</strain>
    </source>
</reference>
<evidence type="ECO:0000256" key="1">
    <source>
        <dbReference type="SAM" id="Coils"/>
    </source>
</evidence>
<proteinExistence type="predicted"/>
<evidence type="ECO:0000313" key="3">
    <source>
        <dbReference type="Proteomes" id="UP001239782"/>
    </source>
</evidence>
<evidence type="ECO:0000313" key="2">
    <source>
        <dbReference type="EMBL" id="WMS87092.1"/>
    </source>
</evidence>
<sequence>MNKTIFALSRKNRELEHLLFREKDKKTSASYKQLSSQELLGVLQQIFRDVVKATSPEESPLAYYEIVSAIYQKLTQDREFHIPGEIKSSLHLTELTFQYLNGITEEHSEIKRLMQLLALSWAQLAIHSPEFLQVTQHPAKKVLSKLLMLGECWDQRSGALAKKLLDGIRLVLTQLNQKGANPRIYEQAANRIMSLESAFNEYRTDRLKKIVETKRKAEREVKADAFVAEFIQEKTSGDEFPVFLLEFLENYLSPYLKSIFMETGPVGQKWHTAIDDAETLIWSITAPFNADYTDFYHEKVPAALKRLYEGIDKLFHGSESLGEFFYELEGIHIKKLNGERTDFYTIITSPIFEDFDDQEPTQPVVDYSSELDSILNDDDWYYLIQKGKRFRCQLVPRDYTGKWLVFVNLSGAMIADFDITSASFHPSHLPLVTIETHNYWEELTDYLERIMTRRVQVLEEQANKVKQEILADKARKQAAEEEARKVIRQKIEEELKQQQDKKRRLEEDRARAIAKAKEEEALLESKRRNAQKTVDELMTGAIIKYTPEGAKPQNLTLSIISTTTSKYIFTDSHGQRVLDPKEPQLVDLFAAERVILLEQGKEFEDTLKSLVAGQREALKDQ</sequence>
<dbReference type="Pfam" id="PF07793">
    <property type="entry name" value="DUF1631"/>
    <property type="match status" value="2"/>
</dbReference>
<organism evidence="2 3">
    <name type="scientific">Pleionea litopenaei</name>
    <dbReference type="NCBI Taxonomy" id="3070815"/>
    <lineage>
        <taxon>Bacteria</taxon>
        <taxon>Pseudomonadati</taxon>
        <taxon>Pseudomonadota</taxon>
        <taxon>Gammaproteobacteria</taxon>
        <taxon>Oceanospirillales</taxon>
        <taxon>Pleioneaceae</taxon>
        <taxon>Pleionea</taxon>
    </lineage>
</organism>